<keyword evidence="2" id="KW-1185">Reference proteome</keyword>
<evidence type="ECO:0000313" key="1">
    <source>
        <dbReference type="EMBL" id="QPL15343.1"/>
    </source>
</evidence>
<organism evidence="1 2">
    <name type="scientific">Hymenopteran arli-related virus OKIAV99</name>
    <dbReference type="NCBI Taxonomy" id="2792566"/>
    <lineage>
        <taxon>Viruses</taxon>
        <taxon>Riboviria</taxon>
        <taxon>Orthornavirae</taxon>
        <taxon>Negarnaviricota</taxon>
        <taxon>Haploviricotina</taxon>
        <taxon>Monjiviricetes</taxon>
        <taxon>Mononegavirales</taxon>
        <taxon>Lispiviridae</taxon>
        <taxon>Phelinovirus</taxon>
        <taxon>Phelinovirus aphidis</taxon>
    </lineage>
</organism>
<accession>A0AAE7P2G9</accession>
<sequence length="146" mass="16368">MDYFSSPPRQGQQSINRQVGKSQIIVQGKIRDTTSGWTYGFSKVIGFVTNDCPLSDEEIKSLVKTNLTRYTVRFCADLYFYYSVINLANHGIIFKGIASVTPGSPVMVKFNLRKATGLKIHEVMSLTWGVVDLQFHLVAEDGINEI</sequence>
<reference evidence="1" key="2">
    <citation type="submission" date="2020-11" db="EMBL/GenBank/DDBJ databases">
        <authorList>
            <person name="Kafer S."/>
            <person name="Paraskevopoulou S."/>
            <person name="Zirkel F."/>
            <person name="Wieseke N."/>
            <person name="Donath A."/>
            <person name="Petersen M."/>
            <person name="Jones T.C."/>
            <person name="Liu S."/>
            <person name="Zhou X."/>
            <person name="Middendorf M."/>
            <person name="Junglen S."/>
            <person name="Misof B."/>
            <person name="Drosten C."/>
        </authorList>
    </citation>
    <scope>NUCLEOTIDE SEQUENCE</scope>
    <source>
        <strain evidence="1">OKIAV99</strain>
    </source>
</reference>
<proteinExistence type="predicted"/>
<dbReference type="RefSeq" id="YP_010800929.1">
    <property type="nucleotide sequence ID" value="NC_076921.1"/>
</dbReference>
<dbReference type="KEGG" id="vg:80539591"/>
<name>A0AAE7P2G9_9MONO</name>
<protein>
    <submittedName>
        <fullName evidence="1">Uncharacterized protein</fullName>
    </submittedName>
</protein>
<reference evidence="1" key="1">
    <citation type="journal article" date="2019" name="PLoS Pathog.">
        <title>Re-assessing the diversity of negative strand RNA viruses in insects.</title>
        <authorList>
            <person name="Kafer S."/>
            <person name="Paraskevopoulou S."/>
            <person name="Zirkel F."/>
            <person name="Wieseke N."/>
            <person name="Donath A."/>
            <person name="Petersen M."/>
            <person name="Jones T.C."/>
            <person name="Liu S."/>
            <person name="Zhou X."/>
            <person name="Middendorf M."/>
            <person name="Junglen S."/>
            <person name="Misof B."/>
            <person name="Drosten C."/>
        </authorList>
    </citation>
    <scope>NUCLEOTIDE SEQUENCE</scope>
    <source>
        <strain evidence="1">OKIAV99</strain>
    </source>
</reference>
<dbReference type="GeneID" id="80539591"/>
<evidence type="ECO:0000313" key="2">
    <source>
        <dbReference type="Proteomes" id="UP000830452"/>
    </source>
</evidence>
<dbReference type="Proteomes" id="UP000830452">
    <property type="component" value="Segment"/>
</dbReference>
<dbReference type="EMBL" id="MW288203">
    <property type="protein sequence ID" value="QPL15343.1"/>
    <property type="molecule type" value="Viral_cRNA"/>
</dbReference>